<feature type="domain" description="DUF6883" evidence="1">
    <location>
        <begin position="397"/>
        <end position="503"/>
    </location>
</feature>
<proteinExistence type="predicted"/>
<evidence type="ECO:0000259" key="1">
    <source>
        <dbReference type="Pfam" id="PF21814"/>
    </source>
</evidence>
<dbReference type="Pfam" id="PF21814">
    <property type="entry name" value="DUF6883"/>
    <property type="match status" value="1"/>
</dbReference>
<dbReference type="GO" id="GO:0005198">
    <property type="term" value="F:structural molecule activity"/>
    <property type="evidence" value="ECO:0007669"/>
    <property type="project" value="InterPro"/>
</dbReference>
<reference evidence="2" key="1">
    <citation type="journal article" date="2021" name="Proc. Natl. Acad. Sci. U.S.A.">
        <title>A Catalog of Tens of Thousands of Viruses from Human Metagenomes Reveals Hidden Associations with Chronic Diseases.</title>
        <authorList>
            <person name="Tisza M.J."/>
            <person name="Buck C.B."/>
        </authorList>
    </citation>
    <scope>NUCLEOTIDE SEQUENCE</scope>
    <source>
        <strain evidence="2">CtLq07</strain>
    </source>
</reference>
<accession>A0A8S5TBF4</accession>
<protein>
    <submittedName>
        <fullName evidence="2">Minor capsid protein</fullName>
    </submittedName>
</protein>
<dbReference type="InterPro" id="IPR049250">
    <property type="entry name" value="DUF6883"/>
</dbReference>
<organism evidence="2">
    <name type="scientific">Myoviridae sp. ctLq07</name>
    <dbReference type="NCBI Taxonomy" id="2827681"/>
    <lineage>
        <taxon>Viruses</taxon>
        <taxon>Duplodnaviria</taxon>
        <taxon>Heunggongvirae</taxon>
        <taxon>Uroviricota</taxon>
        <taxon>Caudoviricetes</taxon>
    </lineage>
</organism>
<sequence>MIENKIQSAIKPIISIYSKIELELIKKIAEHFNINEEFINSDYWYFEKIKELGGLNSETLKLLEEYTGKTKKELAKAMKDIGISSIPVDQLNIATQKNALLNPETIINSVNIQNIIQYSYDEIEKSFLNLNKTIQEQVRKTYTDIITETYIKTNAGVCSYQEAILDSLDKLGDKGISILTYQDKNGLTKNYDVVGTVRRDLLVATRGLAGKVNEEVIKESGNHIVRVTNHFGARTGDGGEDYTNHAWWQELQFFCWDYDGKATEEEKKLPDFMKHCNYGDARGIVGINCKHLFTVWYGSTKKEDLGFTYDENKEEYEKTQKQRYLENGIRRWKRKQVIANKVEDEEGYKKSSIKAKEWQDRLNTFTEENKLKRDYTREYIKGYKNVTIKEKNDIILLPNYQEAIIPEEKFTEYALNPLKDKNKAEAFEKALGYNLSNSNKLIENIRTNINKFNATEKPDLGYGTRYEIIMNLTGENGKNANVKTAWIIDKDTKKTKMTSAYVTSKKWKEGNNDENKNV</sequence>
<dbReference type="Pfam" id="PF06152">
    <property type="entry name" value="Phage_min_cap2"/>
    <property type="match status" value="1"/>
</dbReference>
<evidence type="ECO:0000313" key="2">
    <source>
        <dbReference type="EMBL" id="DAF60464.1"/>
    </source>
</evidence>
<dbReference type="EMBL" id="BK032789">
    <property type="protein sequence ID" value="DAF60464.1"/>
    <property type="molecule type" value="Genomic_DNA"/>
</dbReference>
<dbReference type="InterPro" id="IPR009319">
    <property type="entry name" value="Phage_A118_VSP1"/>
</dbReference>
<name>A0A8S5TBF4_9CAUD</name>